<gene>
    <name evidence="1" type="ORF">FME351_LOCUS19572</name>
    <name evidence="2" type="ORF">TSG867_LOCUS13190</name>
</gene>
<dbReference type="Proteomes" id="UP000663869">
    <property type="component" value="Unassembled WGS sequence"/>
</dbReference>
<name>A0A818KA05_9BILA</name>
<dbReference type="EMBL" id="CAJOBQ010000695">
    <property type="protein sequence ID" value="CAF4403809.1"/>
    <property type="molecule type" value="Genomic_DNA"/>
</dbReference>
<sequence>MSATFIESTHGKIHLCYLGYRYYGKRKNQNGSEYWICVKCNATATSFADLSVIVRDEHTHLPDGTDKEVLEMRKNLKRKIIEESGPIGRIVEEAYHAIHAQPQSIDFIINLPTIHTIKRLIGILFYLINGKKNDVNIVSHVILKYNLGTFLKCESDGATSIDLVRLNQHWQMWDRLYEFGHHKTLNENYEESSSKQQKDKINEYCLDGFRISIFSSRTNFRMCCYYY</sequence>
<dbReference type="EMBL" id="CAJNYU010002424">
    <property type="protein sequence ID" value="CAF3552925.1"/>
    <property type="molecule type" value="Genomic_DNA"/>
</dbReference>
<dbReference type="AlphaFoldDB" id="A0A818KA05"/>
<evidence type="ECO:0000313" key="3">
    <source>
        <dbReference type="Proteomes" id="UP000663869"/>
    </source>
</evidence>
<evidence type="ECO:0008006" key="4">
    <source>
        <dbReference type="Google" id="ProtNLM"/>
    </source>
</evidence>
<organism evidence="1 3">
    <name type="scientific">Rotaria socialis</name>
    <dbReference type="NCBI Taxonomy" id="392032"/>
    <lineage>
        <taxon>Eukaryota</taxon>
        <taxon>Metazoa</taxon>
        <taxon>Spiralia</taxon>
        <taxon>Gnathifera</taxon>
        <taxon>Rotifera</taxon>
        <taxon>Eurotatoria</taxon>
        <taxon>Bdelloidea</taxon>
        <taxon>Philodinida</taxon>
        <taxon>Philodinidae</taxon>
        <taxon>Rotaria</taxon>
    </lineage>
</organism>
<dbReference type="Proteomes" id="UP000663862">
    <property type="component" value="Unassembled WGS sequence"/>
</dbReference>
<proteinExistence type="predicted"/>
<evidence type="ECO:0000313" key="1">
    <source>
        <dbReference type="EMBL" id="CAF3552925.1"/>
    </source>
</evidence>
<accession>A0A818KA05</accession>
<reference evidence="1" key="1">
    <citation type="submission" date="2021-02" db="EMBL/GenBank/DDBJ databases">
        <authorList>
            <person name="Nowell W R."/>
        </authorList>
    </citation>
    <scope>NUCLEOTIDE SEQUENCE</scope>
</reference>
<protein>
    <recommendedName>
        <fullName evidence="4">FLYWCH-type domain-containing protein</fullName>
    </recommendedName>
</protein>
<evidence type="ECO:0000313" key="2">
    <source>
        <dbReference type="EMBL" id="CAF4403809.1"/>
    </source>
</evidence>
<comment type="caution">
    <text evidence="1">The sequence shown here is derived from an EMBL/GenBank/DDBJ whole genome shotgun (WGS) entry which is preliminary data.</text>
</comment>
<dbReference type="Gene3D" id="2.20.25.240">
    <property type="match status" value="1"/>
</dbReference>